<evidence type="ECO:0000313" key="3">
    <source>
        <dbReference type="EMBL" id="CAF0787159.1"/>
    </source>
</evidence>
<feature type="region of interest" description="Disordered" evidence="1">
    <location>
        <begin position="74"/>
        <end position="101"/>
    </location>
</feature>
<feature type="region of interest" description="Disordered" evidence="1">
    <location>
        <begin position="392"/>
        <end position="414"/>
    </location>
</feature>
<name>A0A813RP45_9BILA</name>
<reference evidence="3" key="1">
    <citation type="submission" date="2021-02" db="EMBL/GenBank/DDBJ databases">
        <authorList>
            <person name="Nowell W R."/>
        </authorList>
    </citation>
    <scope>NUCLEOTIDE SEQUENCE</scope>
</reference>
<evidence type="ECO:0000256" key="1">
    <source>
        <dbReference type="SAM" id="MobiDB-lite"/>
    </source>
</evidence>
<sequence>MCDNSRVPSYTNVSSRPCRIQYSRWSLDAPTTETSIGQPLSQPTAILSPSVYFPQTQQDNQVLIPNYVNYYPSPSSLSSHSSNHQRTKSTISHDSTSRNQSRFHVNDFRQRYDSKAVVGIVKPMVHQRSCTQLNNNTNNSETKIPEIMRYPYHCNSTRSLYPQMTPTSSSPSTAVSSIIYRSRLTPSSNNINSHPPIAPRRHSSISNSKCLSSYRSSRTTSTSSSVAIANELSSTISSYEHEKQQNNNKSIIDIKRLEMFYGSVGTLVKSACSTAHLYITTARQLAGFDDWSCQQRGVPVWIYNTGANLKRARQVRLLLAQHDSCFAIWSDLVSERAELRLPKDNYITCWLPESNLLTVFKFECDNACRLFFQHYYEILEYDRRIHLTNSSASPREKTIQQQQQRTNTTTTNSKDIPRRYSRLRTIANKQDKEQQQQQQFELRRCRSLSKIRTVKKSAISGPINFEHVNHLSLGCNQEQSLLGTATLRSLHASMSHLPCNGTLTDRFSKQRPINFEHVNHLSLGCNQEQSLLGTATLRSLHASMSHLPCNGTLTDRFSKQSKKRASALFESRTTAV</sequence>
<evidence type="ECO:0000313" key="4">
    <source>
        <dbReference type="Proteomes" id="UP000663845"/>
    </source>
</evidence>
<dbReference type="PROSITE" id="PS50108">
    <property type="entry name" value="CRIB"/>
    <property type="match status" value="1"/>
</dbReference>
<dbReference type="EMBL" id="CAJNOG010000025">
    <property type="protein sequence ID" value="CAF0787159.1"/>
    <property type="molecule type" value="Genomic_DNA"/>
</dbReference>
<feature type="compositionally biased region" description="Polar residues" evidence="1">
    <location>
        <begin position="88"/>
        <end position="101"/>
    </location>
</feature>
<dbReference type="AlphaFoldDB" id="A0A813RP45"/>
<feature type="compositionally biased region" description="Low complexity" evidence="1">
    <location>
        <begin position="400"/>
        <end position="412"/>
    </location>
</feature>
<accession>A0A813RP45</accession>
<feature type="region of interest" description="Disordered" evidence="1">
    <location>
        <begin position="186"/>
        <end position="208"/>
    </location>
</feature>
<dbReference type="Proteomes" id="UP000663845">
    <property type="component" value="Unassembled WGS sequence"/>
</dbReference>
<dbReference type="InterPro" id="IPR000095">
    <property type="entry name" value="CRIB_dom"/>
</dbReference>
<gene>
    <name evidence="3" type="ORF">JYZ213_LOCUS4522</name>
</gene>
<proteinExistence type="predicted"/>
<comment type="caution">
    <text evidence="3">The sequence shown here is derived from an EMBL/GenBank/DDBJ whole genome shotgun (WGS) entry which is preliminary data.</text>
</comment>
<protein>
    <recommendedName>
        <fullName evidence="2">CRIB domain-containing protein</fullName>
    </recommendedName>
</protein>
<feature type="domain" description="CRIB" evidence="2">
    <location>
        <begin position="459"/>
        <end position="472"/>
    </location>
</feature>
<organism evidence="3 4">
    <name type="scientific">Adineta steineri</name>
    <dbReference type="NCBI Taxonomy" id="433720"/>
    <lineage>
        <taxon>Eukaryota</taxon>
        <taxon>Metazoa</taxon>
        <taxon>Spiralia</taxon>
        <taxon>Gnathifera</taxon>
        <taxon>Rotifera</taxon>
        <taxon>Eurotatoria</taxon>
        <taxon>Bdelloidea</taxon>
        <taxon>Adinetida</taxon>
        <taxon>Adinetidae</taxon>
        <taxon>Adineta</taxon>
    </lineage>
</organism>
<evidence type="ECO:0000259" key="2">
    <source>
        <dbReference type="PROSITE" id="PS50108"/>
    </source>
</evidence>